<dbReference type="EMBL" id="FPBK01000001">
    <property type="protein sequence ID" value="SFU33891.1"/>
    <property type="molecule type" value="Genomic_DNA"/>
</dbReference>
<feature type="chain" id="PRO_5011550651" evidence="2">
    <location>
        <begin position="21"/>
        <end position="289"/>
    </location>
</feature>
<dbReference type="InterPro" id="IPR026444">
    <property type="entry name" value="Secre_tail"/>
</dbReference>
<evidence type="ECO:0000259" key="3">
    <source>
        <dbReference type="Pfam" id="PF18962"/>
    </source>
</evidence>
<dbReference type="OrthoDB" id="1335946at2"/>
<evidence type="ECO:0000256" key="2">
    <source>
        <dbReference type="SAM" id="SignalP"/>
    </source>
</evidence>
<organism evidence="4 5">
    <name type="scientific">Pustulibacterium marinum</name>
    <dbReference type="NCBI Taxonomy" id="1224947"/>
    <lineage>
        <taxon>Bacteria</taxon>
        <taxon>Pseudomonadati</taxon>
        <taxon>Bacteroidota</taxon>
        <taxon>Flavobacteriia</taxon>
        <taxon>Flavobacteriales</taxon>
        <taxon>Flavobacteriaceae</taxon>
        <taxon>Pustulibacterium</taxon>
    </lineage>
</organism>
<dbReference type="NCBIfam" id="TIGR04183">
    <property type="entry name" value="Por_Secre_tail"/>
    <property type="match status" value="1"/>
</dbReference>
<name>A0A1I7FCN8_9FLAO</name>
<dbReference type="Pfam" id="PF18962">
    <property type="entry name" value="Por_Secre_tail"/>
    <property type="match status" value="1"/>
</dbReference>
<dbReference type="AlphaFoldDB" id="A0A1I7FCN8"/>
<evidence type="ECO:0000313" key="5">
    <source>
        <dbReference type="Proteomes" id="UP000199138"/>
    </source>
</evidence>
<sequence length="289" mass="32402">MKLKLFYIALIIGSLNLINAQTTEAPVIEGDTMLCPYSDGTASIVNDETYDSYQWYYKYWFLSGDFESIPNATSSTFEYDWYTYDQALIKVIATKNGNTYESNTIQIDSYNWAGLLVEHESEDDITIDQSNGNFIMCPGDELTNTISQPYTIAQWYKDGQAIEGATNTTFVITEPGDYYVTAAPEYCPDVTQTSPTYTVVYGDDCGLNTDQYELETIGISNNPVTNTLSIANPNHIAIEDISIYNVNGQRVLQETKGTNINVSKLSKGFYFAVIMSEQGNTKNIKFIKE</sequence>
<feature type="signal peptide" evidence="2">
    <location>
        <begin position="1"/>
        <end position="20"/>
    </location>
</feature>
<dbReference type="STRING" id="1224947.SAMN05216480_101853"/>
<accession>A0A1I7FCN8</accession>
<protein>
    <submittedName>
        <fullName evidence="4">Por secretion system C-terminal sorting domain-containing protein</fullName>
    </submittedName>
</protein>
<keyword evidence="5" id="KW-1185">Reference proteome</keyword>
<evidence type="ECO:0000256" key="1">
    <source>
        <dbReference type="ARBA" id="ARBA00022729"/>
    </source>
</evidence>
<reference evidence="4 5" key="1">
    <citation type="submission" date="2016-10" db="EMBL/GenBank/DDBJ databases">
        <authorList>
            <person name="de Groot N.N."/>
        </authorList>
    </citation>
    <scope>NUCLEOTIDE SEQUENCE [LARGE SCALE GENOMIC DNA]</scope>
    <source>
        <strain evidence="4 5">CGMCC 1.12333</strain>
    </source>
</reference>
<feature type="domain" description="Secretion system C-terminal sorting" evidence="3">
    <location>
        <begin position="222"/>
        <end position="284"/>
    </location>
</feature>
<dbReference type="Proteomes" id="UP000199138">
    <property type="component" value="Unassembled WGS sequence"/>
</dbReference>
<evidence type="ECO:0000313" key="4">
    <source>
        <dbReference type="EMBL" id="SFU33891.1"/>
    </source>
</evidence>
<proteinExistence type="predicted"/>
<keyword evidence="1 2" id="KW-0732">Signal</keyword>
<gene>
    <name evidence="4" type="ORF">SAMN05216480_101853</name>
</gene>
<dbReference type="RefSeq" id="WP_093023273.1">
    <property type="nucleotide sequence ID" value="NZ_FPBK01000001.1"/>
</dbReference>